<feature type="region of interest" description="Disordered" evidence="1">
    <location>
        <begin position="196"/>
        <end position="217"/>
    </location>
</feature>
<protein>
    <submittedName>
        <fullName evidence="2">Uncharacterized protein</fullName>
    </submittedName>
</protein>
<gene>
    <name evidence="2" type="ORF">ABVK25_007972</name>
</gene>
<accession>A0ABR4B475</accession>
<comment type="caution">
    <text evidence="2">The sequence shown here is derived from an EMBL/GenBank/DDBJ whole genome shotgun (WGS) entry which is preliminary data.</text>
</comment>
<dbReference type="Proteomes" id="UP001590951">
    <property type="component" value="Unassembled WGS sequence"/>
</dbReference>
<sequence length="237" mass="26552">MVSTPICRACRQALRQQVRQLRQVQTPYQSRAGYLRAPKFARTLSTSPPLFAVEAKPAPPTFKSPAVSKESPQPAQEVEIAADSPTRAIAKELRKRASSVTETYVAYGVCEKLVKECARQANYTIPQAHEKNVDIPKTKDGEDLGVGTGWWYETLGLTPTFNTWAQITFLHMYLPHRAPALLPPRPCTNVAPTPSGPLLLHRRRPHGDNTQHSRPLYPKQIPKRSLRAMARADGWLR</sequence>
<dbReference type="EMBL" id="JBHFEH010000032">
    <property type="protein sequence ID" value="KAL2051816.1"/>
    <property type="molecule type" value="Genomic_DNA"/>
</dbReference>
<evidence type="ECO:0000256" key="1">
    <source>
        <dbReference type="SAM" id="MobiDB-lite"/>
    </source>
</evidence>
<evidence type="ECO:0000313" key="3">
    <source>
        <dbReference type="Proteomes" id="UP001590951"/>
    </source>
</evidence>
<evidence type="ECO:0000313" key="2">
    <source>
        <dbReference type="EMBL" id="KAL2051816.1"/>
    </source>
</evidence>
<reference evidence="2 3" key="1">
    <citation type="submission" date="2024-09" db="EMBL/GenBank/DDBJ databases">
        <title>Rethinking Asexuality: The Enigmatic Case of Functional Sexual Genes in Lepraria (Stereocaulaceae).</title>
        <authorList>
            <person name="Doellman M."/>
            <person name="Sun Y."/>
            <person name="Barcenas-Pena A."/>
            <person name="Lumbsch H.T."/>
            <person name="Grewe F."/>
        </authorList>
    </citation>
    <scope>NUCLEOTIDE SEQUENCE [LARGE SCALE GENOMIC DNA]</scope>
    <source>
        <strain evidence="2 3">Grewe 0041</strain>
    </source>
</reference>
<name>A0ABR4B475_9LECA</name>
<organism evidence="2 3">
    <name type="scientific">Lepraria finkii</name>
    <dbReference type="NCBI Taxonomy" id="1340010"/>
    <lineage>
        <taxon>Eukaryota</taxon>
        <taxon>Fungi</taxon>
        <taxon>Dikarya</taxon>
        <taxon>Ascomycota</taxon>
        <taxon>Pezizomycotina</taxon>
        <taxon>Lecanoromycetes</taxon>
        <taxon>OSLEUM clade</taxon>
        <taxon>Lecanoromycetidae</taxon>
        <taxon>Lecanorales</taxon>
        <taxon>Lecanorineae</taxon>
        <taxon>Stereocaulaceae</taxon>
        <taxon>Lepraria</taxon>
    </lineage>
</organism>
<keyword evidence="3" id="KW-1185">Reference proteome</keyword>
<proteinExistence type="predicted"/>